<dbReference type="Proteomes" id="UP000295632">
    <property type="component" value="Unassembled WGS sequence"/>
</dbReference>
<dbReference type="RefSeq" id="WP_133580365.1">
    <property type="nucleotide sequence ID" value="NZ_SNYJ01000007.1"/>
</dbReference>
<dbReference type="GO" id="GO:0003723">
    <property type="term" value="F:RNA binding"/>
    <property type="evidence" value="ECO:0007669"/>
    <property type="project" value="InterPro"/>
</dbReference>
<reference evidence="4 5" key="1">
    <citation type="submission" date="2019-03" db="EMBL/GenBank/DDBJ databases">
        <title>Genomic Encyclopedia of Type Strains, Phase IV (KMG-IV): sequencing the most valuable type-strain genomes for metagenomic binning, comparative biology and taxonomic classification.</title>
        <authorList>
            <person name="Goeker M."/>
        </authorList>
    </citation>
    <scope>NUCLEOTIDE SEQUENCE [LARGE SCALE GENOMIC DNA]</scope>
    <source>
        <strain evidence="4 5">DSM 28697</strain>
    </source>
</reference>
<dbReference type="SUPFAM" id="SSF55315">
    <property type="entry name" value="L30e-like"/>
    <property type="match status" value="1"/>
</dbReference>
<evidence type="ECO:0000256" key="2">
    <source>
        <dbReference type="ARBA" id="ARBA00023274"/>
    </source>
</evidence>
<dbReference type="InterPro" id="IPR004038">
    <property type="entry name" value="Ribosomal_eL8/eL30/eS12/Gad45"/>
</dbReference>
<sequence>MNQKILNLLGLSYRARKCTIGEEAVLQEIKNRKAKLVLLSLDTSEGTRKRIEDKCTHYSVPIRYAEDRYQLGHAFGKHERVVAAIIETGFANKIIRMFDEN</sequence>
<dbReference type="GO" id="GO:0005840">
    <property type="term" value="C:ribosome"/>
    <property type="evidence" value="ECO:0007669"/>
    <property type="project" value="UniProtKB-KW"/>
</dbReference>
<dbReference type="InterPro" id="IPR029064">
    <property type="entry name" value="Ribosomal_eL30-like_sf"/>
</dbReference>
<evidence type="ECO:0000313" key="4">
    <source>
        <dbReference type="EMBL" id="TDQ39686.1"/>
    </source>
</evidence>
<dbReference type="EMBL" id="SNYJ01000007">
    <property type="protein sequence ID" value="TDQ39686.1"/>
    <property type="molecule type" value="Genomic_DNA"/>
</dbReference>
<accession>A0A4R6U231</accession>
<evidence type="ECO:0000256" key="1">
    <source>
        <dbReference type="ARBA" id="ARBA00022980"/>
    </source>
</evidence>
<feature type="domain" description="Ribosomal protein eL8/eL30/eS12/Gadd45" evidence="3">
    <location>
        <begin position="4"/>
        <end position="89"/>
    </location>
</feature>
<gene>
    <name evidence="4" type="ORF">EV213_10753</name>
</gene>
<keyword evidence="5" id="KW-1185">Reference proteome</keyword>
<dbReference type="AlphaFoldDB" id="A0A4R6U231"/>
<comment type="caution">
    <text evidence="4">The sequence shown here is derived from an EMBL/GenBank/DDBJ whole genome shotgun (WGS) entry which is preliminary data.</text>
</comment>
<evidence type="ECO:0000259" key="3">
    <source>
        <dbReference type="Pfam" id="PF01248"/>
    </source>
</evidence>
<dbReference type="InterPro" id="IPR039109">
    <property type="entry name" value="Ribosomal_eL30-like"/>
</dbReference>
<evidence type="ECO:0000313" key="5">
    <source>
        <dbReference type="Proteomes" id="UP000295632"/>
    </source>
</evidence>
<dbReference type="GO" id="GO:1990904">
    <property type="term" value="C:ribonucleoprotein complex"/>
    <property type="evidence" value="ECO:0007669"/>
    <property type="project" value="UniProtKB-KW"/>
</dbReference>
<protein>
    <submittedName>
        <fullName evidence="4">LSU ribosomal protein L7AE</fullName>
    </submittedName>
</protein>
<organism evidence="4 5">
    <name type="scientific">Aureibacillus halotolerans</name>
    <dbReference type="NCBI Taxonomy" id="1508390"/>
    <lineage>
        <taxon>Bacteria</taxon>
        <taxon>Bacillati</taxon>
        <taxon>Bacillota</taxon>
        <taxon>Bacilli</taxon>
        <taxon>Bacillales</taxon>
        <taxon>Bacillaceae</taxon>
        <taxon>Aureibacillus</taxon>
    </lineage>
</organism>
<dbReference type="Pfam" id="PF01248">
    <property type="entry name" value="Ribosomal_L7Ae"/>
    <property type="match status" value="1"/>
</dbReference>
<dbReference type="PANTHER" id="PTHR11449">
    <property type="entry name" value="RIBOSOMAL PROTEIN L30"/>
    <property type="match status" value="1"/>
</dbReference>
<keyword evidence="1 4" id="KW-0689">Ribosomal protein</keyword>
<dbReference type="NCBIfam" id="NF005825">
    <property type="entry name" value="PRK07714.1"/>
    <property type="match status" value="1"/>
</dbReference>
<keyword evidence="2" id="KW-0687">Ribonucleoprotein</keyword>
<proteinExistence type="predicted"/>
<dbReference type="OrthoDB" id="9794863at2"/>
<dbReference type="Gene3D" id="3.30.1330.30">
    <property type="match status" value="1"/>
</dbReference>
<name>A0A4R6U231_9BACI</name>